<dbReference type="Gene3D" id="3.30.950.30">
    <property type="entry name" value="Schlafen, AAA domain"/>
    <property type="match status" value="1"/>
</dbReference>
<proteinExistence type="predicted"/>
<dbReference type="InterPro" id="IPR038461">
    <property type="entry name" value="Schlafen_AlbA_2_dom_sf"/>
</dbReference>
<dbReference type="Proteomes" id="UP000001574">
    <property type="component" value="Chromosome"/>
</dbReference>
<evidence type="ECO:0008006" key="3">
    <source>
        <dbReference type="Google" id="ProtNLM"/>
    </source>
</evidence>
<evidence type="ECO:0000313" key="2">
    <source>
        <dbReference type="Proteomes" id="UP000001574"/>
    </source>
</evidence>
<reference evidence="1 2" key="1">
    <citation type="submission" date="2006-10" db="EMBL/GenBank/DDBJ databases">
        <authorList>
            <person name="Fleischmann R.D."/>
            <person name="Dodson R.J."/>
            <person name="Haft D.H."/>
            <person name="Merkel J.S."/>
            <person name="Nelson W.C."/>
            <person name="Fraser C.M."/>
        </authorList>
    </citation>
    <scope>NUCLEOTIDE SEQUENCE [LARGE SCALE GENOMIC DNA]</scope>
    <source>
        <strain evidence="1 2">104</strain>
    </source>
</reference>
<name>A0A0H2ZXA9_MYCA1</name>
<protein>
    <recommendedName>
        <fullName evidence="3">Schlafen AlbA-2 domain-containing protein</fullName>
    </recommendedName>
</protein>
<dbReference type="RefSeq" id="WP_011724500.1">
    <property type="nucleotide sequence ID" value="NC_008595.1"/>
</dbReference>
<sequence>MAGTVKYDMRNDTWFFNGVERRHDGAASIVVKRLDLVSATATDLVREMRRARRLELEPEFIFIDTAPDDYYSPKDTIVESISFLLGQNDELLVEFGFEGSDHKLDDRQLRAAVDPIVEPLLRRNKAVIRSVRAGPNDYSGPKYHTIELAVETRGRTLSEIYAIAESAQTLLHAAESGVLTRDNARDLLVGGRADLLVGLPESNWLDVKSQHYNLDTDQGKISLAEAVSRFCNAEDGGIVVVGMDTKNIAGSGETIKSLRPVPLDSRMRRRYRQAVENRVVPFPTGLDIDIIETSPGQGLVVLTVPPQDEELKPFLVHGAFVNGKVQGAYISIVRRSGEDSIPITAQQIHSTLASILH</sequence>
<dbReference type="EMBL" id="CP000479">
    <property type="protein sequence ID" value="ABK66419.1"/>
    <property type="molecule type" value="Genomic_DNA"/>
</dbReference>
<dbReference type="HOGENOM" id="CLU_775720_0_0_11"/>
<gene>
    <name evidence="1" type="ordered locus">MAV_1971</name>
</gene>
<dbReference type="AlphaFoldDB" id="A0A0H2ZXA9"/>
<dbReference type="KEGG" id="mav:MAV_1971"/>
<organism evidence="1 2">
    <name type="scientific">Mycobacterium avium (strain 104)</name>
    <dbReference type="NCBI Taxonomy" id="243243"/>
    <lineage>
        <taxon>Bacteria</taxon>
        <taxon>Bacillati</taxon>
        <taxon>Actinomycetota</taxon>
        <taxon>Actinomycetes</taxon>
        <taxon>Mycobacteriales</taxon>
        <taxon>Mycobacteriaceae</taxon>
        <taxon>Mycobacterium</taxon>
        <taxon>Mycobacterium avium complex (MAC)</taxon>
    </lineage>
</organism>
<accession>A0A0H2ZXA9</accession>
<evidence type="ECO:0000313" key="1">
    <source>
        <dbReference type="EMBL" id="ABK66419.1"/>
    </source>
</evidence>